<dbReference type="AlphaFoldDB" id="A0A1L9SSC0"/>
<dbReference type="EMBL" id="KV878337">
    <property type="protein sequence ID" value="OJJ50100.1"/>
    <property type="molecule type" value="Genomic_DNA"/>
</dbReference>
<organism evidence="2 3">
    <name type="scientific">Penicilliopsis zonata CBS 506.65</name>
    <dbReference type="NCBI Taxonomy" id="1073090"/>
    <lineage>
        <taxon>Eukaryota</taxon>
        <taxon>Fungi</taxon>
        <taxon>Dikarya</taxon>
        <taxon>Ascomycota</taxon>
        <taxon>Pezizomycotina</taxon>
        <taxon>Eurotiomycetes</taxon>
        <taxon>Eurotiomycetidae</taxon>
        <taxon>Eurotiales</taxon>
        <taxon>Aspergillaceae</taxon>
        <taxon>Penicilliopsis</taxon>
    </lineage>
</organism>
<dbReference type="GeneID" id="34608562"/>
<evidence type="ECO:0000256" key="1">
    <source>
        <dbReference type="SAM" id="MobiDB-lite"/>
    </source>
</evidence>
<feature type="compositionally biased region" description="Polar residues" evidence="1">
    <location>
        <begin position="82"/>
        <end position="93"/>
    </location>
</feature>
<dbReference type="Proteomes" id="UP000184188">
    <property type="component" value="Unassembled WGS sequence"/>
</dbReference>
<evidence type="ECO:0000313" key="3">
    <source>
        <dbReference type="Proteomes" id="UP000184188"/>
    </source>
</evidence>
<accession>A0A1L9SSC0</accession>
<feature type="region of interest" description="Disordered" evidence="1">
    <location>
        <begin position="77"/>
        <end position="97"/>
    </location>
</feature>
<protein>
    <submittedName>
        <fullName evidence="2">Uncharacterized protein</fullName>
    </submittedName>
</protein>
<sequence>MITDVKTLSTTKLDDKCVKPLFRDIIFFSQAVQFVEDIPCIPASRGTAKCYIPTCESPRNPPDGSCQFPEGRPRYELGVAETNGSPSKENPQDSPKPCTVRTPIYCIRLPSGRLVYIDRLLLPTCTSLIRCTCVFCSGMSSWLMQIASKKNKLPLSSL</sequence>
<proteinExistence type="predicted"/>
<reference evidence="3" key="1">
    <citation type="journal article" date="2017" name="Genome Biol.">
        <title>Comparative genomics reveals high biological diversity and specific adaptations in the industrially and medically important fungal genus Aspergillus.</title>
        <authorList>
            <person name="de Vries R.P."/>
            <person name="Riley R."/>
            <person name="Wiebenga A."/>
            <person name="Aguilar-Osorio G."/>
            <person name="Amillis S."/>
            <person name="Uchima C.A."/>
            <person name="Anderluh G."/>
            <person name="Asadollahi M."/>
            <person name="Askin M."/>
            <person name="Barry K."/>
            <person name="Battaglia E."/>
            <person name="Bayram O."/>
            <person name="Benocci T."/>
            <person name="Braus-Stromeyer S.A."/>
            <person name="Caldana C."/>
            <person name="Canovas D."/>
            <person name="Cerqueira G.C."/>
            <person name="Chen F."/>
            <person name="Chen W."/>
            <person name="Choi C."/>
            <person name="Clum A."/>
            <person name="Dos Santos R.A."/>
            <person name="Damasio A.R."/>
            <person name="Diallinas G."/>
            <person name="Emri T."/>
            <person name="Fekete E."/>
            <person name="Flipphi M."/>
            <person name="Freyberg S."/>
            <person name="Gallo A."/>
            <person name="Gournas C."/>
            <person name="Habgood R."/>
            <person name="Hainaut M."/>
            <person name="Harispe M.L."/>
            <person name="Henrissat B."/>
            <person name="Hilden K.S."/>
            <person name="Hope R."/>
            <person name="Hossain A."/>
            <person name="Karabika E."/>
            <person name="Karaffa L."/>
            <person name="Karanyi Z."/>
            <person name="Krasevec N."/>
            <person name="Kuo A."/>
            <person name="Kusch H."/>
            <person name="LaButti K."/>
            <person name="Lagendijk E.L."/>
            <person name="Lapidus A."/>
            <person name="Levasseur A."/>
            <person name="Lindquist E."/>
            <person name="Lipzen A."/>
            <person name="Logrieco A.F."/>
            <person name="MacCabe A."/>
            <person name="Maekelae M.R."/>
            <person name="Malavazi I."/>
            <person name="Melin P."/>
            <person name="Meyer V."/>
            <person name="Mielnichuk N."/>
            <person name="Miskei M."/>
            <person name="Molnar A.P."/>
            <person name="Mule G."/>
            <person name="Ngan C.Y."/>
            <person name="Orejas M."/>
            <person name="Orosz E."/>
            <person name="Ouedraogo J.P."/>
            <person name="Overkamp K.M."/>
            <person name="Park H.-S."/>
            <person name="Perrone G."/>
            <person name="Piumi F."/>
            <person name="Punt P.J."/>
            <person name="Ram A.F."/>
            <person name="Ramon A."/>
            <person name="Rauscher S."/>
            <person name="Record E."/>
            <person name="Riano-Pachon D.M."/>
            <person name="Robert V."/>
            <person name="Roehrig J."/>
            <person name="Ruller R."/>
            <person name="Salamov A."/>
            <person name="Salih N.S."/>
            <person name="Samson R.A."/>
            <person name="Sandor E."/>
            <person name="Sanguinetti M."/>
            <person name="Schuetze T."/>
            <person name="Sepcic K."/>
            <person name="Shelest E."/>
            <person name="Sherlock G."/>
            <person name="Sophianopoulou V."/>
            <person name="Squina F.M."/>
            <person name="Sun H."/>
            <person name="Susca A."/>
            <person name="Todd R.B."/>
            <person name="Tsang A."/>
            <person name="Unkles S.E."/>
            <person name="van de Wiele N."/>
            <person name="van Rossen-Uffink D."/>
            <person name="Oliveira J.V."/>
            <person name="Vesth T.C."/>
            <person name="Visser J."/>
            <person name="Yu J.-H."/>
            <person name="Zhou M."/>
            <person name="Andersen M.R."/>
            <person name="Archer D.B."/>
            <person name="Baker S.E."/>
            <person name="Benoit I."/>
            <person name="Brakhage A.A."/>
            <person name="Braus G.H."/>
            <person name="Fischer R."/>
            <person name="Frisvad J.C."/>
            <person name="Goldman G.H."/>
            <person name="Houbraken J."/>
            <person name="Oakley B."/>
            <person name="Pocsi I."/>
            <person name="Scazzocchio C."/>
            <person name="Seiboth B."/>
            <person name="vanKuyk P.A."/>
            <person name="Wortman J."/>
            <person name="Dyer P.S."/>
            <person name="Grigoriev I.V."/>
        </authorList>
    </citation>
    <scope>NUCLEOTIDE SEQUENCE [LARGE SCALE GENOMIC DNA]</scope>
    <source>
        <strain evidence="3">CBS 506.65</strain>
    </source>
</reference>
<dbReference type="RefSeq" id="XP_022584610.1">
    <property type="nucleotide sequence ID" value="XM_022722097.1"/>
</dbReference>
<name>A0A1L9SSC0_9EURO</name>
<evidence type="ECO:0000313" key="2">
    <source>
        <dbReference type="EMBL" id="OJJ50100.1"/>
    </source>
</evidence>
<dbReference type="VEuPathDB" id="FungiDB:ASPZODRAFT_128707"/>
<gene>
    <name evidence="2" type="ORF">ASPZODRAFT_128707</name>
</gene>
<keyword evidence="3" id="KW-1185">Reference proteome</keyword>